<dbReference type="InterPro" id="IPR000033">
    <property type="entry name" value="LDLR_classB_rpt"/>
</dbReference>
<feature type="domain" description="Bacterial Ig-like" evidence="4">
    <location>
        <begin position="569"/>
        <end position="652"/>
    </location>
</feature>
<gene>
    <name evidence="6" type="ORF">RBB75_18770</name>
</gene>
<feature type="compositionally biased region" description="Low complexity" evidence="3">
    <location>
        <begin position="331"/>
        <end position="348"/>
    </location>
</feature>
<dbReference type="InterPro" id="IPR013783">
    <property type="entry name" value="Ig-like_fold"/>
</dbReference>
<dbReference type="PROSITE" id="PS51125">
    <property type="entry name" value="NHL"/>
    <property type="match status" value="2"/>
</dbReference>
<dbReference type="EMBL" id="CP132932">
    <property type="protein sequence ID" value="XCB26444.1"/>
    <property type="molecule type" value="Genomic_DNA"/>
</dbReference>
<evidence type="ECO:0000313" key="6">
    <source>
        <dbReference type="EMBL" id="XCB26444.1"/>
    </source>
</evidence>
<feature type="domain" description="MBG" evidence="5">
    <location>
        <begin position="476"/>
        <end position="543"/>
    </location>
</feature>
<dbReference type="InterPro" id="IPR011042">
    <property type="entry name" value="6-blade_b-propeller_TolB-like"/>
</dbReference>
<evidence type="ECO:0000259" key="5">
    <source>
        <dbReference type="Pfam" id="PF18676"/>
    </source>
</evidence>
<reference evidence="6" key="1">
    <citation type="submission" date="2023-08" db="EMBL/GenBank/DDBJ databases">
        <authorList>
            <person name="Messyasz A."/>
            <person name="Mannisto M.K."/>
            <person name="Kerkhof L.J."/>
            <person name="Haggblom M."/>
        </authorList>
    </citation>
    <scope>NUCLEOTIDE SEQUENCE</scope>
    <source>
        <strain evidence="6">M8UP23</strain>
    </source>
</reference>
<dbReference type="RefSeq" id="WP_353068970.1">
    <property type="nucleotide sequence ID" value="NZ_CP132932.1"/>
</dbReference>
<dbReference type="PANTHER" id="PTHR46388">
    <property type="entry name" value="NHL REPEAT-CONTAINING PROTEIN 2"/>
    <property type="match status" value="1"/>
</dbReference>
<evidence type="ECO:0000256" key="3">
    <source>
        <dbReference type="SAM" id="MobiDB-lite"/>
    </source>
</evidence>
<name>A0AAU7ZCW6_9BACT</name>
<evidence type="ECO:0000256" key="1">
    <source>
        <dbReference type="ARBA" id="ARBA00022737"/>
    </source>
</evidence>
<feature type="repeat" description="NHL" evidence="2">
    <location>
        <begin position="217"/>
        <end position="246"/>
    </location>
</feature>
<sequence>MGKQSLPHPLRTRIVPFRIALPLLLWLLSLSSLPAQTTSVSALTIPLVLPSAIAFDSAGNLYFAETGNHVIRKVDTNGNLTTIAGTGTQGFSGDTGPATSATLDSPQGLALDSANNLYIADTHNHRIRRLNLTTGFITTIAGTTSGFSGDGAPALSAQLNLPTALAIDASGNLYLADTANHRIRRIDASTGLITTIAGTGTQGYSGDGAAVLSAAIDSPTGIAIDPSGNLYLADTHNHRIRKITSSTGLITTIAGTGLPGFSGDSASASAATLALPHGLTADASGNLYLADTANHRIRRIDASTGLITTVVGDGTQTFSGDNGPPTAASLDSPTATSLSPASSLTLSDTGNQRIRQVETQPAGSNITTIAGLGSTTPGALTLTAPSAIAYGTGQLTANLATSTADNTATGSITFLATTSVITKTLGTAPLVSNTATFSTTTLPAGAYSLTAIYSGDQTHPSTQSPPLALTINPQQLTATTDPIFVLYGQSIPRLSGTLTGVLPQDAANLTVAFTTAATTGSSAGTYPVTPALTGPTAGNYTIAAPYPSLTITPAGTVITLSNLVATGTTGATGSTGSAFTLTVHVASTTTGTPTGSVTLLDGSSPLFTNPLSSGDAVFLTSLLAQGSHTFTAVYDGSTNFTPSLSAPQLITVGTGPPATPDFALSATGSTTQTILSGSTASFTFAVQTQNSLSSPITLAATGLPNLATASFNPATLPPGATPNSFTMTIATPTTVATNSPSAHGLYRSFLAGVLLVCPLARAALRRRKHHLTATKLIILAIAGVTLTLASGCGARINSDPQLTSPAKSYTITVTGTATSPTGSPLQHSATVTLTLDPAS</sequence>
<evidence type="ECO:0000256" key="2">
    <source>
        <dbReference type="PROSITE-ProRule" id="PRU00504"/>
    </source>
</evidence>
<evidence type="ECO:0000259" key="4">
    <source>
        <dbReference type="Pfam" id="PF16640"/>
    </source>
</evidence>
<dbReference type="Pfam" id="PF01436">
    <property type="entry name" value="NHL"/>
    <property type="match status" value="4"/>
</dbReference>
<dbReference type="Pfam" id="PF16640">
    <property type="entry name" value="Big_3_5"/>
    <property type="match status" value="2"/>
</dbReference>
<feature type="domain" description="Bacterial Ig-like" evidence="4">
    <location>
        <begin position="383"/>
        <end position="472"/>
    </location>
</feature>
<protein>
    <submittedName>
        <fullName evidence="6">Ig-like domain repeat protein</fullName>
    </submittedName>
</protein>
<feature type="region of interest" description="Disordered" evidence="3">
    <location>
        <begin position="316"/>
        <end position="348"/>
    </location>
</feature>
<dbReference type="Gene3D" id="2.120.10.30">
    <property type="entry name" value="TolB, C-terminal domain"/>
    <property type="match status" value="3"/>
</dbReference>
<dbReference type="AlphaFoldDB" id="A0AAU7ZCW6"/>
<accession>A0AAU7ZCW6</accession>
<organism evidence="6">
    <name type="scientific">Tunturiibacter empetritectus</name>
    <dbReference type="NCBI Taxonomy" id="3069691"/>
    <lineage>
        <taxon>Bacteria</taxon>
        <taxon>Pseudomonadati</taxon>
        <taxon>Acidobacteriota</taxon>
        <taxon>Terriglobia</taxon>
        <taxon>Terriglobales</taxon>
        <taxon>Acidobacteriaceae</taxon>
        <taxon>Tunturiibacter</taxon>
    </lineage>
</organism>
<dbReference type="InterPro" id="IPR041286">
    <property type="entry name" value="MBG_2"/>
</dbReference>
<dbReference type="CDD" id="cd14953">
    <property type="entry name" value="NHL_like_1"/>
    <property type="match status" value="1"/>
</dbReference>
<keyword evidence="1" id="KW-0677">Repeat</keyword>
<reference evidence="6" key="2">
    <citation type="journal article" date="2024" name="Environ. Microbiol.">
        <title>Genome analysis and description of Tunturibacter gen. nov. expands the diversity of Terriglobia in tundra soils.</title>
        <authorList>
            <person name="Messyasz A."/>
            <person name="Mannisto M.K."/>
            <person name="Kerkhof L.J."/>
            <person name="Haggblom M.M."/>
        </authorList>
    </citation>
    <scope>NUCLEOTIDE SEQUENCE</scope>
    <source>
        <strain evidence="6">M8UP23</strain>
    </source>
</reference>
<dbReference type="SUPFAM" id="SSF101898">
    <property type="entry name" value="NHL repeat"/>
    <property type="match status" value="1"/>
</dbReference>
<dbReference type="InterPro" id="IPR001258">
    <property type="entry name" value="NHL_repeat"/>
</dbReference>
<dbReference type="Gene3D" id="2.60.40.10">
    <property type="entry name" value="Immunoglobulins"/>
    <property type="match status" value="2"/>
</dbReference>
<dbReference type="SMART" id="SM00135">
    <property type="entry name" value="LY"/>
    <property type="match status" value="4"/>
</dbReference>
<dbReference type="InterPro" id="IPR032109">
    <property type="entry name" value="Big_3_5"/>
</dbReference>
<dbReference type="PANTHER" id="PTHR46388:SF2">
    <property type="entry name" value="NHL REPEAT-CONTAINING PROTEIN 2"/>
    <property type="match status" value="1"/>
</dbReference>
<dbReference type="Pfam" id="PF18676">
    <property type="entry name" value="MBG_2"/>
    <property type="match status" value="1"/>
</dbReference>
<proteinExistence type="predicted"/>
<feature type="repeat" description="NHL" evidence="2">
    <location>
        <begin position="90"/>
        <end position="133"/>
    </location>
</feature>
<dbReference type="KEGG" id="temp:RBB75_18770"/>